<dbReference type="OrthoDB" id="6341775at2759"/>
<feature type="chain" id="PRO_5018524596" evidence="1">
    <location>
        <begin position="23"/>
        <end position="158"/>
    </location>
</feature>
<gene>
    <name evidence="2" type="ORF">C7M84_005150</name>
</gene>
<proteinExistence type="predicted"/>
<reference evidence="2 3" key="2">
    <citation type="submission" date="2019-01" db="EMBL/GenBank/DDBJ databases">
        <title>The decoding of complex shrimp genome reveals the adaptation for benthos swimmer, frequently molting mechanism and breeding impact on genome.</title>
        <authorList>
            <person name="Sun Y."/>
            <person name="Gao Y."/>
            <person name="Yu Y."/>
        </authorList>
    </citation>
    <scope>NUCLEOTIDE SEQUENCE [LARGE SCALE GENOMIC DNA]</scope>
    <source>
        <tissue evidence="2">Muscle</tissue>
    </source>
</reference>
<dbReference type="EMBL" id="QCYY01001677">
    <property type="protein sequence ID" value="ROT76256.1"/>
    <property type="molecule type" value="Genomic_DNA"/>
</dbReference>
<accession>A0A3R7PLX0</accession>
<protein>
    <submittedName>
        <fullName evidence="2">Uncharacterized protein</fullName>
    </submittedName>
</protein>
<evidence type="ECO:0000313" key="3">
    <source>
        <dbReference type="Proteomes" id="UP000283509"/>
    </source>
</evidence>
<feature type="signal peptide" evidence="1">
    <location>
        <begin position="1"/>
        <end position="22"/>
    </location>
</feature>
<keyword evidence="1" id="KW-0732">Signal</keyword>
<dbReference type="AlphaFoldDB" id="A0A3R7PLX0"/>
<sequence length="158" mass="17558">MKYDYVILMSLTLLWFPAPVTLLEVSRKLPLEEESAFLKGGAEFGNRQDIWSSLHTFCDLHCGKNDEMLTEDYQSANMSAANMQIGRRLFQKLYPRASSKRPAVNNRKVNRDPGGGQIGSALSAALPDARCTGGGWRNHVALLTSRPILLLLCSLSFL</sequence>
<dbReference type="Proteomes" id="UP000283509">
    <property type="component" value="Unassembled WGS sequence"/>
</dbReference>
<keyword evidence="3" id="KW-1185">Reference proteome</keyword>
<organism evidence="2 3">
    <name type="scientific">Penaeus vannamei</name>
    <name type="common">Whiteleg shrimp</name>
    <name type="synonym">Litopenaeus vannamei</name>
    <dbReference type="NCBI Taxonomy" id="6689"/>
    <lineage>
        <taxon>Eukaryota</taxon>
        <taxon>Metazoa</taxon>
        <taxon>Ecdysozoa</taxon>
        <taxon>Arthropoda</taxon>
        <taxon>Crustacea</taxon>
        <taxon>Multicrustacea</taxon>
        <taxon>Malacostraca</taxon>
        <taxon>Eumalacostraca</taxon>
        <taxon>Eucarida</taxon>
        <taxon>Decapoda</taxon>
        <taxon>Dendrobranchiata</taxon>
        <taxon>Penaeoidea</taxon>
        <taxon>Penaeidae</taxon>
        <taxon>Penaeus</taxon>
    </lineage>
</organism>
<name>A0A3R7PLX0_PENVA</name>
<evidence type="ECO:0000256" key="1">
    <source>
        <dbReference type="SAM" id="SignalP"/>
    </source>
</evidence>
<evidence type="ECO:0000313" key="2">
    <source>
        <dbReference type="EMBL" id="ROT76256.1"/>
    </source>
</evidence>
<comment type="caution">
    <text evidence="2">The sequence shown here is derived from an EMBL/GenBank/DDBJ whole genome shotgun (WGS) entry which is preliminary data.</text>
</comment>
<reference evidence="2 3" key="1">
    <citation type="submission" date="2018-04" db="EMBL/GenBank/DDBJ databases">
        <authorList>
            <person name="Zhang X."/>
            <person name="Yuan J."/>
            <person name="Li F."/>
            <person name="Xiang J."/>
        </authorList>
    </citation>
    <scope>NUCLEOTIDE SEQUENCE [LARGE SCALE GENOMIC DNA]</scope>
    <source>
        <tissue evidence="2">Muscle</tissue>
    </source>
</reference>